<dbReference type="AntiFam" id="ANF00260">
    <property type="entry name" value="Protein of unknown function (DUF2575)"/>
</dbReference>
<organism evidence="1 2">
    <name type="scientific">Cronobacter dublinensis</name>
    <dbReference type="NCBI Taxonomy" id="413497"/>
    <lineage>
        <taxon>Bacteria</taxon>
        <taxon>Pseudomonadati</taxon>
        <taxon>Pseudomonadota</taxon>
        <taxon>Gammaproteobacteria</taxon>
        <taxon>Enterobacterales</taxon>
        <taxon>Enterobacteriaceae</taxon>
        <taxon>Cronobacter</taxon>
    </lineage>
</organism>
<gene>
    <name evidence="1" type="ORF">EHJ13_14050</name>
</gene>
<protein>
    <submittedName>
        <fullName evidence="1">DUF2575 domain-containing protein</fullName>
    </submittedName>
</protein>
<comment type="caution">
    <text evidence="1">The sequence shown here is derived from an EMBL/GenBank/DDBJ whole genome shotgun (WGS) entry which is preliminary data.</text>
</comment>
<evidence type="ECO:0000313" key="2">
    <source>
        <dbReference type="Proteomes" id="UP000778262"/>
    </source>
</evidence>
<accession>A0A9Q4T8A0</accession>
<dbReference type="AlphaFoldDB" id="A0A9Q4T8A0"/>
<reference evidence="1" key="1">
    <citation type="submission" date="2018-11" db="EMBL/GenBank/DDBJ databases">
        <title>Genomics analysis of Putative Virulence Factors on Adhesion and Cytotoxicity for Cronobacter spp.</title>
        <authorList>
            <person name="Cui J."/>
        </authorList>
    </citation>
    <scope>NUCLEOTIDE SEQUENCE</scope>
    <source>
        <strain evidence="1">SD69</strain>
    </source>
</reference>
<dbReference type="Proteomes" id="UP000778262">
    <property type="component" value="Unassembled WGS sequence"/>
</dbReference>
<dbReference type="EMBL" id="RPBY01000005">
    <property type="protein sequence ID" value="NCH88552.1"/>
    <property type="molecule type" value="Genomic_DNA"/>
</dbReference>
<name>A0A9Q4T8A0_9ENTR</name>
<sequence length="72" mass="8164">MWTIQRPRNMPFQPSFVNGFVQISAVVMRHSLRSDGARFYQLASCEYSLCGTKFAFGVKPLRSAMKSLPVYG</sequence>
<evidence type="ECO:0000313" key="1">
    <source>
        <dbReference type="EMBL" id="NCH88552.1"/>
    </source>
</evidence>
<proteinExistence type="predicted"/>